<sequence>MNNNDNVRQSRHNLPAKGPWVAKDETTIIRSTSIPRGRSVSRANRMSVKTPKSQGKILFVGPSIEGSDKEYIKVLSGTVNDHKPSFA</sequence>
<name>A0A167FUK2_9BACL</name>
<protein>
    <submittedName>
        <fullName evidence="2">Uncharacterized protein</fullName>
    </submittedName>
</protein>
<dbReference type="OrthoDB" id="2628434at2"/>
<evidence type="ECO:0000313" key="2">
    <source>
        <dbReference type="EMBL" id="OAB76915.1"/>
    </source>
</evidence>
<keyword evidence="3" id="KW-1185">Reference proteome</keyword>
<accession>A0A167FUK2</accession>
<dbReference type="EMBL" id="LSFN01000005">
    <property type="protein sequence ID" value="OAB76915.1"/>
    <property type="molecule type" value="Genomic_DNA"/>
</dbReference>
<organism evidence="2 3">
    <name type="scientific">Paenibacillus crassostreae</name>
    <dbReference type="NCBI Taxonomy" id="1763538"/>
    <lineage>
        <taxon>Bacteria</taxon>
        <taxon>Bacillati</taxon>
        <taxon>Bacillota</taxon>
        <taxon>Bacilli</taxon>
        <taxon>Bacillales</taxon>
        <taxon>Paenibacillaceae</taxon>
        <taxon>Paenibacillus</taxon>
    </lineage>
</organism>
<feature type="region of interest" description="Disordered" evidence="1">
    <location>
        <begin position="1"/>
        <end position="20"/>
    </location>
</feature>
<comment type="caution">
    <text evidence="2">The sequence shown here is derived from an EMBL/GenBank/DDBJ whole genome shotgun (WGS) entry which is preliminary data.</text>
</comment>
<dbReference type="RefSeq" id="WP_068656095.1">
    <property type="nucleotide sequence ID" value="NZ_CP017770.1"/>
</dbReference>
<dbReference type="Proteomes" id="UP000077134">
    <property type="component" value="Unassembled WGS sequence"/>
</dbReference>
<dbReference type="STRING" id="1763538.LPB68_18900"/>
<reference evidence="2 3" key="1">
    <citation type="submission" date="2016-02" db="EMBL/GenBank/DDBJ databases">
        <title>Paenibacillus sp. LPB0068, isolated from Crassostrea gigas.</title>
        <authorList>
            <person name="Shin S.-K."/>
            <person name="Yi H."/>
        </authorList>
    </citation>
    <scope>NUCLEOTIDE SEQUENCE [LARGE SCALE GENOMIC DNA]</scope>
    <source>
        <strain evidence="2 3">LPB0068</strain>
    </source>
</reference>
<evidence type="ECO:0000256" key="1">
    <source>
        <dbReference type="SAM" id="MobiDB-lite"/>
    </source>
</evidence>
<dbReference type="KEGG" id="pcx:LPB68_18900"/>
<proteinExistence type="predicted"/>
<dbReference type="AlphaFoldDB" id="A0A167FUK2"/>
<evidence type="ECO:0000313" key="3">
    <source>
        <dbReference type="Proteomes" id="UP000077134"/>
    </source>
</evidence>
<gene>
    <name evidence="2" type="ORF">PNBC_05835</name>
</gene>